<evidence type="ECO:0000313" key="3">
    <source>
        <dbReference type="Proteomes" id="UP000275846"/>
    </source>
</evidence>
<protein>
    <submittedName>
        <fullName evidence="4">C2H2-type domain-containing protein</fullName>
    </submittedName>
</protein>
<name>A0A183TM74_SCHSO</name>
<organism evidence="4">
    <name type="scientific">Schistocephalus solidus</name>
    <name type="common">Tapeworm</name>
    <dbReference type="NCBI Taxonomy" id="70667"/>
    <lineage>
        <taxon>Eukaryota</taxon>
        <taxon>Metazoa</taxon>
        <taxon>Spiralia</taxon>
        <taxon>Lophotrochozoa</taxon>
        <taxon>Platyhelminthes</taxon>
        <taxon>Cestoda</taxon>
        <taxon>Eucestoda</taxon>
        <taxon>Diphyllobothriidea</taxon>
        <taxon>Diphyllobothriidae</taxon>
        <taxon>Schistocephalus</taxon>
    </lineage>
</organism>
<feature type="region of interest" description="Disordered" evidence="1">
    <location>
        <begin position="1"/>
        <end position="25"/>
    </location>
</feature>
<dbReference type="EMBL" id="UYSU01042737">
    <property type="protein sequence ID" value="VDM03958.1"/>
    <property type="molecule type" value="Genomic_DNA"/>
</dbReference>
<reference evidence="4" key="1">
    <citation type="submission" date="2016-06" db="UniProtKB">
        <authorList>
            <consortium name="WormBaseParasite"/>
        </authorList>
    </citation>
    <scope>IDENTIFICATION</scope>
</reference>
<gene>
    <name evidence="2" type="ORF">SSLN_LOCUS17572</name>
</gene>
<dbReference type="WBParaSite" id="SSLN_0001823801-mRNA-1">
    <property type="protein sequence ID" value="SSLN_0001823801-mRNA-1"/>
    <property type="gene ID" value="SSLN_0001823801"/>
</dbReference>
<dbReference type="OrthoDB" id="6326277at2759"/>
<evidence type="ECO:0000256" key="1">
    <source>
        <dbReference type="SAM" id="MobiDB-lite"/>
    </source>
</evidence>
<dbReference type="AlphaFoldDB" id="A0A183TM74"/>
<feature type="compositionally biased region" description="Basic residues" evidence="1">
    <location>
        <begin position="96"/>
        <end position="109"/>
    </location>
</feature>
<dbReference type="Gene3D" id="3.30.160.60">
    <property type="entry name" value="Classic Zinc Finger"/>
    <property type="match status" value="1"/>
</dbReference>
<feature type="region of interest" description="Disordered" evidence="1">
    <location>
        <begin position="96"/>
        <end position="137"/>
    </location>
</feature>
<accession>A0A183TM74</accession>
<proteinExistence type="predicted"/>
<evidence type="ECO:0000313" key="2">
    <source>
        <dbReference type="EMBL" id="VDM03958.1"/>
    </source>
</evidence>
<dbReference type="Proteomes" id="UP000275846">
    <property type="component" value="Unassembled WGS sequence"/>
</dbReference>
<keyword evidence="3" id="KW-1185">Reference proteome</keyword>
<feature type="compositionally biased region" description="Polar residues" evidence="1">
    <location>
        <begin position="110"/>
        <end position="120"/>
    </location>
</feature>
<reference evidence="2 3" key="2">
    <citation type="submission" date="2018-11" db="EMBL/GenBank/DDBJ databases">
        <authorList>
            <consortium name="Pathogen Informatics"/>
        </authorList>
    </citation>
    <scope>NUCLEOTIDE SEQUENCE [LARGE SCALE GENOMIC DNA]</scope>
    <source>
        <strain evidence="2 3">NST_G2</strain>
    </source>
</reference>
<sequence>MARQELVQGRPGVDPDPQHPSHAETSATAMEMSLRELAARKVINEPGEGHVNDPRSGRWQLLDYVLVQRRDRQDVLVTKAIRDAGRKTDHCLVLSKKRLQMQPRRRPHGQKSSTEITSAPDQHRRRPGPSNLATLSTQFLRANRTGRTSSDPMHHQSDNSNFYVKFCQPSFGLPHPRIISNTPTIIETKSQCSSLVPPTTATTTAFAFTTTTTTIDGDSLLNCPQCDCIFTSRTGLIGHLRIYRMEAGEPVPGALTYSQRTRLHCPHCSRTFTYRMDPLGHMHIQDNLR</sequence>
<evidence type="ECO:0000313" key="4">
    <source>
        <dbReference type="WBParaSite" id="SSLN_0001823801-mRNA-1"/>
    </source>
</evidence>